<dbReference type="PROSITE" id="PS51112">
    <property type="entry name" value="AMMECR1"/>
    <property type="match status" value="1"/>
</dbReference>
<sequence>MELSLSKEEKKLFIKLARNEIEKNLGFSETIVNEDELQKYPIFFSKDYGSFVTLHINKNLRGCIGYIQPVTILHKQIRMCAKAAAFEDPRFYPLTKEEYPHIDIEISILSPIEKVENLDEIVVGRDGLIVRHSIFQGLLLPQVATENNWTKEEFLSHTCLKAGLPSDCWKRNDVIIEKFSAYVFNEKEL</sequence>
<dbReference type="RefSeq" id="WP_201328898.1">
    <property type="nucleotide sequence ID" value="NZ_AP017470.1"/>
</dbReference>
<protein>
    <recommendedName>
        <fullName evidence="1">AMMECR1 domain-containing protein</fullName>
    </recommendedName>
</protein>
<dbReference type="Proteomes" id="UP000595564">
    <property type="component" value="Chromosome"/>
</dbReference>
<dbReference type="InterPro" id="IPR027623">
    <property type="entry name" value="AmmeMemoSam_A"/>
</dbReference>
<dbReference type="InterPro" id="IPR002733">
    <property type="entry name" value="AMMECR1_domain"/>
</dbReference>
<dbReference type="SUPFAM" id="SSF143447">
    <property type="entry name" value="AMMECR1-like"/>
    <property type="match status" value="1"/>
</dbReference>
<dbReference type="Pfam" id="PF01871">
    <property type="entry name" value="AMMECR1"/>
    <property type="match status" value="1"/>
</dbReference>
<keyword evidence="3" id="KW-1185">Reference proteome</keyword>
<accession>A0A7R6SYE2</accession>
<evidence type="ECO:0000313" key="3">
    <source>
        <dbReference type="Proteomes" id="UP000595564"/>
    </source>
</evidence>
<dbReference type="NCBIfam" id="TIGR00296">
    <property type="entry name" value="TIGR00296 family protein"/>
    <property type="match status" value="1"/>
</dbReference>
<dbReference type="EMBL" id="AP017470">
    <property type="protein sequence ID" value="BBB32545.1"/>
    <property type="molecule type" value="Genomic_DNA"/>
</dbReference>
<evidence type="ECO:0000259" key="1">
    <source>
        <dbReference type="PROSITE" id="PS51112"/>
    </source>
</evidence>
<dbReference type="InterPro" id="IPR023473">
    <property type="entry name" value="AMMECR1"/>
</dbReference>
<dbReference type="Gene3D" id="3.30.1490.150">
    <property type="entry name" value="Hypothetical protein ph0010, domain 2"/>
    <property type="match status" value="1"/>
</dbReference>
<dbReference type="Gene3D" id="3.30.700.20">
    <property type="entry name" value="Hypothetical protein ph0010, domain 1"/>
    <property type="match status" value="1"/>
</dbReference>
<name>A0A7R6SYE2_9BACT</name>
<dbReference type="AlphaFoldDB" id="A0A7R6SYE2"/>
<dbReference type="KEGG" id="thyd:TTHT_1003"/>
<dbReference type="InterPro" id="IPR027485">
    <property type="entry name" value="AMMECR1_N"/>
</dbReference>
<evidence type="ECO:0000313" key="2">
    <source>
        <dbReference type="EMBL" id="BBB32545.1"/>
    </source>
</evidence>
<organism evidence="2 3">
    <name type="scientific">Thermotomaculum hydrothermale</name>
    <dbReference type="NCBI Taxonomy" id="981385"/>
    <lineage>
        <taxon>Bacteria</taxon>
        <taxon>Pseudomonadati</taxon>
        <taxon>Acidobacteriota</taxon>
        <taxon>Holophagae</taxon>
        <taxon>Thermotomaculales</taxon>
        <taxon>Thermotomaculaceae</taxon>
        <taxon>Thermotomaculum</taxon>
    </lineage>
</organism>
<dbReference type="HAMAP" id="MF_00645">
    <property type="entry name" value="AMMECR1"/>
    <property type="match status" value="1"/>
</dbReference>
<dbReference type="InterPro" id="IPR023472">
    <property type="entry name" value="Uncharacterised_MJ0810"/>
</dbReference>
<proteinExistence type="inferred from homology"/>
<gene>
    <name evidence="2" type="ORF">TTHT_1003</name>
</gene>
<feature type="domain" description="AMMECR1" evidence="1">
    <location>
        <begin position="8"/>
        <end position="189"/>
    </location>
</feature>
<reference evidence="2 3" key="1">
    <citation type="journal article" date="2012" name="Extremophiles">
        <title>Thermotomaculum hydrothermale gen. nov., sp. nov., a novel heterotrophic thermophile within the phylum Acidobacteria from a deep-sea hydrothermal vent chimney in the Southern Okinawa Trough.</title>
        <authorList>
            <person name="Izumi H."/>
            <person name="Nunoura T."/>
            <person name="Miyazaki M."/>
            <person name="Mino S."/>
            <person name="Toki T."/>
            <person name="Takai K."/>
            <person name="Sako Y."/>
            <person name="Sawabe T."/>
            <person name="Nakagawa S."/>
        </authorList>
    </citation>
    <scope>NUCLEOTIDE SEQUENCE [LARGE SCALE GENOMIC DNA]</scope>
    <source>
        <strain evidence="2 3">AC55</strain>
    </source>
</reference>
<dbReference type="InterPro" id="IPR036071">
    <property type="entry name" value="AMMECR1_dom_sf"/>
</dbReference>
<dbReference type="NCBIfam" id="TIGR04335">
    <property type="entry name" value="AmmeMemoSam_A"/>
    <property type="match status" value="1"/>
</dbReference>
<dbReference type="PANTHER" id="PTHR13016">
    <property type="entry name" value="AMMECR1 HOMOLOG"/>
    <property type="match status" value="1"/>
</dbReference>
<dbReference type="PANTHER" id="PTHR13016:SF0">
    <property type="entry name" value="AMME SYNDROME CANDIDATE GENE 1 PROTEIN"/>
    <property type="match status" value="1"/>
</dbReference>